<evidence type="ECO:0000313" key="3">
    <source>
        <dbReference type="Proteomes" id="UP000535543"/>
    </source>
</evidence>
<dbReference type="InterPro" id="IPR035668">
    <property type="entry name" value="Amicyanin"/>
</dbReference>
<dbReference type="PANTHER" id="PTHR36507:SF1">
    <property type="entry name" value="BLL1555 PROTEIN"/>
    <property type="match status" value="1"/>
</dbReference>
<reference evidence="2 3" key="2">
    <citation type="submission" date="2020-06" db="EMBL/GenBank/DDBJ databases">
        <title>Antribacter stalactiti gen. nov., sp. nov., a new member of the family Nacardiaceae isolated from a cave.</title>
        <authorList>
            <person name="Kim I.S."/>
        </authorList>
    </citation>
    <scope>NUCLEOTIDE SEQUENCE [LARGE SCALE GENOMIC DNA]</scope>
    <source>
        <strain evidence="2 3">YC2-7</strain>
    </source>
</reference>
<protein>
    <submittedName>
        <fullName evidence="2">Amidase</fullName>
    </submittedName>
</protein>
<accession>A0A848KNB7</accession>
<comment type="caution">
    <text evidence="2">The sequence shown here is derived from an EMBL/GenBank/DDBJ whole genome shotgun (WGS) entry which is preliminary data.</text>
</comment>
<dbReference type="InterPro" id="IPR008972">
    <property type="entry name" value="Cupredoxin"/>
</dbReference>
<proteinExistence type="predicted"/>
<sequence length="101" mass="10455">MPGMPGMTAPTEAPAAPAAANAVNIDNFAFAPAKLTVPVGTTVTWTNKDEEPHTVASSDGTFHSPGMGAGSTYTYTFTEAGTFDYICSIHPFMQATVVVTP</sequence>
<dbReference type="Gene3D" id="2.60.40.420">
    <property type="entry name" value="Cupredoxins - blue copper proteins"/>
    <property type="match status" value="1"/>
</dbReference>
<dbReference type="AlphaFoldDB" id="A0A848KNB7"/>
<evidence type="ECO:0000313" key="2">
    <source>
        <dbReference type="EMBL" id="NMN97197.1"/>
    </source>
</evidence>
<dbReference type="InterPro" id="IPR052721">
    <property type="entry name" value="ET_Amicyanin"/>
</dbReference>
<dbReference type="InterPro" id="IPR028096">
    <property type="entry name" value="EfeO_Cupredoxin"/>
</dbReference>
<keyword evidence="3" id="KW-1185">Reference proteome</keyword>
<dbReference type="SUPFAM" id="SSF49503">
    <property type="entry name" value="Cupredoxins"/>
    <property type="match status" value="1"/>
</dbReference>
<dbReference type="Proteomes" id="UP000535543">
    <property type="component" value="Unassembled WGS sequence"/>
</dbReference>
<dbReference type="Pfam" id="PF13473">
    <property type="entry name" value="Cupredoxin_1"/>
    <property type="match status" value="1"/>
</dbReference>
<gene>
    <name evidence="2" type="ORF">FGL95_19350</name>
</gene>
<dbReference type="CDD" id="cd13921">
    <property type="entry name" value="Amicyanin"/>
    <property type="match status" value="1"/>
</dbReference>
<name>A0A848KNB7_9NOCA</name>
<feature type="domain" description="EfeO-type cupredoxin-like" evidence="1">
    <location>
        <begin position="13"/>
        <end position="99"/>
    </location>
</feature>
<dbReference type="PANTHER" id="PTHR36507">
    <property type="entry name" value="BLL1555 PROTEIN"/>
    <property type="match status" value="1"/>
</dbReference>
<dbReference type="EMBL" id="VCQU01000007">
    <property type="protein sequence ID" value="NMN97197.1"/>
    <property type="molecule type" value="Genomic_DNA"/>
</dbReference>
<evidence type="ECO:0000259" key="1">
    <source>
        <dbReference type="Pfam" id="PF13473"/>
    </source>
</evidence>
<organism evidence="2 3">
    <name type="scientific">Antrihabitans stalactiti</name>
    <dbReference type="NCBI Taxonomy" id="2584121"/>
    <lineage>
        <taxon>Bacteria</taxon>
        <taxon>Bacillati</taxon>
        <taxon>Actinomycetota</taxon>
        <taxon>Actinomycetes</taxon>
        <taxon>Mycobacteriales</taxon>
        <taxon>Nocardiaceae</taxon>
        <taxon>Antrihabitans</taxon>
    </lineage>
</organism>
<reference evidence="2 3" key="1">
    <citation type="submission" date="2019-05" db="EMBL/GenBank/DDBJ databases">
        <authorList>
            <person name="Lee S.D."/>
        </authorList>
    </citation>
    <scope>NUCLEOTIDE SEQUENCE [LARGE SCALE GENOMIC DNA]</scope>
    <source>
        <strain evidence="2 3">YC2-7</strain>
    </source>
</reference>